<dbReference type="OrthoDB" id="9782004at2"/>
<name>A0A1G7QN50_9LACT</name>
<evidence type="ECO:0000256" key="3">
    <source>
        <dbReference type="ARBA" id="ARBA00022475"/>
    </source>
</evidence>
<evidence type="ECO:0000259" key="9">
    <source>
        <dbReference type="PROSITE" id="PS50928"/>
    </source>
</evidence>
<dbReference type="SUPFAM" id="SSF161098">
    <property type="entry name" value="MetI-like"/>
    <property type="match status" value="1"/>
</dbReference>
<dbReference type="CDD" id="cd06261">
    <property type="entry name" value="TM_PBP2"/>
    <property type="match status" value="1"/>
</dbReference>
<keyword evidence="2 8" id="KW-0813">Transport</keyword>
<accession>A0A1G7QN50</accession>
<dbReference type="PROSITE" id="PS50928">
    <property type="entry name" value="ABC_TM1"/>
    <property type="match status" value="1"/>
</dbReference>
<feature type="transmembrane region" description="Helical" evidence="8">
    <location>
        <begin position="93"/>
        <end position="114"/>
    </location>
</feature>
<sequence>MRFKIFRLFVLIAILLPIVILLVWAFAARWPWPQLLPQFFSLRGIESLISQPDHLIKLILSSTLISSLVAILSCIIALMTARAFVISKGHLKRVIVLSISLPFLIPIIVFATGIHQKMLEWGLANTTTGIILVHLVYSLPYASYLIIDAYQAVGIKLEEQAWLLGADKWGAFRKIVFPQLLPVLSTSLAISFVVSFSQYFLTLMIGGGQVQTLSIIIYPYLQRNDRTIASVYAIFFLIVTFLVMGLFNRLTKHYQKKYEKVEFY</sequence>
<reference evidence="10 11" key="1">
    <citation type="submission" date="2016-10" db="EMBL/GenBank/DDBJ databases">
        <authorList>
            <person name="de Groot N.N."/>
        </authorList>
    </citation>
    <scope>NUCLEOTIDE SEQUENCE [LARGE SCALE GENOMIC DNA]</scope>
    <source>
        <strain evidence="10 11">ATCC BAA-466</strain>
    </source>
</reference>
<dbReference type="GO" id="GO:0005886">
    <property type="term" value="C:plasma membrane"/>
    <property type="evidence" value="ECO:0007669"/>
    <property type="project" value="UniProtKB-SubCell"/>
</dbReference>
<dbReference type="PANTHER" id="PTHR43357">
    <property type="entry name" value="INNER MEMBRANE ABC TRANSPORTER PERMEASE PROTEIN YDCV"/>
    <property type="match status" value="1"/>
</dbReference>
<feature type="transmembrane region" description="Helical" evidence="8">
    <location>
        <begin position="200"/>
        <end position="221"/>
    </location>
</feature>
<evidence type="ECO:0000256" key="5">
    <source>
        <dbReference type="ARBA" id="ARBA00022692"/>
    </source>
</evidence>
<dbReference type="RefSeq" id="WP_090289240.1">
    <property type="nucleotide sequence ID" value="NZ_FNCK01000002.1"/>
</dbReference>
<evidence type="ECO:0000256" key="2">
    <source>
        <dbReference type="ARBA" id="ARBA00022448"/>
    </source>
</evidence>
<dbReference type="Gene3D" id="1.10.3720.10">
    <property type="entry name" value="MetI-like"/>
    <property type="match status" value="1"/>
</dbReference>
<keyword evidence="4" id="KW-0997">Cell inner membrane</keyword>
<dbReference type="InterPro" id="IPR035906">
    <property type="entry name" value="MetI-like_sf"/>
</dbReference>
<dbReference type="STRING" id="120956.SAMN05421791_102153"/>
<keyword evidence="11" id="KW-1185">Reference proteome</keyword>
<evidence type="ECO:0000256" key="4">
    <source>
        <dbReference type="ARBA" id="ARBA00022519"/>
    </source>
</evidence>
<feature type="domain" description="ABC transmembrane type-1" evidence="9">
    <location>
        <begin position="59"/>
        <end position="247"/>
    </location>
</feature>
<evidence type="ECO:0000313" key="11">
    <source>
        <dbReference type="Proteomes" id="UP000199708"/>
    </source>
</evidence>
<dbReference type="PANTHER" id="PTHR43357:SF4">
    <property type="entry name" value="INNER MEMBRANE ABC TRANSPORTER PERMEASE PROTEIN YDCV"/>
    <property type="match status" value="1"/>
</dbReference>
<comment type="subcellular location">
    <subcellularLocation>
        <location evidence="1">Cell inner membrane</location>
        <topology evidence="1">Multi-pass membrane protein</topology>
    </subcellularLocation>
    <subcellularLocation>
        <location evidence="8">Cell membrane</location>
        <topology evidence="8">Multi-pass membrane protein</topology>
    </subcellularLocation>
</comment>
<keyword evidence="7 8" id="KW-0472">Membrane</keyword>
<keyword evidence="5 8" id="KW-0812">Transmembrane</keyword>
<keyword evidence="3" id="KW-1003">Cell membrane</keyword>
<dbReference type="AlphaFoldDB" id="A0A1G7QN50"/>
<dbReference type="Proteomes" id="UP000199708">
    <property type="component" value="Unassembled WGS sequence"/>
</dbReference>
<keyword evidence="6 8" id="KW-1133">Transmembrane helix</keyword>
<evidence type="ECO:0000256" key="6">
    <source>
        <dbReference type="ARBA" id="ARBA00022989"/>
    </source>
</evidence>
<feature type="transmembrane region" description="Helical" evidence="8">
    <location>
        <begin position="126"/>
        <end position="147"/>
    </location>
</feature>
<dbReference type="Pfam" id="PF00528">
    <property type="entry name" value="BPD_transp_1"/>
    <property type="match status" value="1"/>
</dbReference>
<dbReference type="EMBL" id="FNCK01000002">
    <property type="protein sequence ID" value="SDF99942.1"/>
    <property type="molecule type" value="Genomic_DNA"/>
</dbReference>
<gene>
    <name evidence="10" type="ORF">SAMN05421791_102153</name>
</gene>
<evidence type="ECO:0000256" key="8">
    <source>
        <dbReference type="RuleBase" id="RU363032"/>
    </source>
</evidence>
<organism evidence="10 11">
    <name type="scientific">Facklamia miroungae</name>
    <dbReference type="NCBI Taxonomy" id="120956"/>
    <lineage>
        <taxon>Bacteria</taxon>
        <taxon>Bacillati</taxon>
        <taxon>Bacillota</taxon>
        <taxon>Bacilli</taxon>
        <taxon>Lactobacillales</taxon>
        <taxon>Aerococcaceae</taxon>
        <taxon>Facklamia</taxon>
    </lineage>
</organism>
<dbReference type="InterPro" id="IPR000515">
    <property type="entry name" value="MetI-like"/>
</dbReference>
<feature type="transmembrane region" description="Helical" evidence="8">
    <location>
        <begin position="228"/>
        <end position="247"/>
    </location>
</feature>
<dbReference type="GO" id="GO:0055085">
    <property type="term" value="P:transmembrane transport"/>
    <property type="evidence" value="ECO:0007669"/>
    <property type="project" value="InterPro"/>
</dbReference>
<protein>
    <submittedName>
        <fullName evidence="10">Putative spermidine/putrescine transport system permease protein</fullName>
    </submittedName>
</protein>
<proteinExistence type="inferred from homology"/>
<feature type="transmembrane region" description="Helical" evidence="8">
    <location>
        <begin position="58"/>
        <end position="81"/>
    </location>
</feature>
<evidence type="ECO:0000256" key="1">
    <source>
        <dbReference type="ARBA" id="ARBA00004429"/>
    </source>
</evidence>
<evidence type="ECO:0000256" key="7">
    <source>
        <dbReference type="ARBA" id="ARBA00023136"/>
    </source>
</evidence>
<evidence type="ECO:0000313" key="10">
    <source>
        <dbReference type="EMBL" id="SDF99942.1"/>
    </source>
</evidence>
<comment type="similarity">
    <text evidence="8">Belongs to the binding-protein-dependent transport system permease family.</text>
</comment>
<feature type="transmembrane region" description="Helical" evidence="8">
    <location>
        <begin position="175"/>
        <end position="194"/>
    </location>
</feature>